<dbReference type="AlphaFoldDB" id="A0A2S9XAM4"/>
<protein>
    <submittedName>
        <fullName evidence="1">Uncharacterized protein</fullName>
    </submittedName>
</protein>
<dbReference type="EMBL" id="PVNK01000311">
    <property type="protein sequence ID" value="PRP89905.1"/>
    <property type="molecule type" value="Genomic_DNA"/>
</dbReference>
<evidence type="ECO:0000313" key="2">
    <source>
        <dbReference type="Proteomes" id="UP000237968"/>
    </source>
</evidence>
<accession>A0A2S9XAM4</accession>
<name>A0A2S9XAM4_9BACT</name>
<organism evidence="1 2">
    <name type="scientific">Enhygromyxa salina</name>
    <dbReference type="NCBI Taxonomy" id="215803"/>
    <lineage>
        <taxon>Bacteria</taxon>
        <taxon>Pseudomonadati</taxon>
        <taxon>Myxococcota</taxon>
        <taxon>Polyangia</taxon>
        <taxon>Nannocystales</taxon>
        <taxon>Nannocystaceae</taxon>
        <taxon>Enhygromyxa</taxon>
    </lineage>
</organism>
<keyword evidence="2" id="KW-1185">Reference proteome</keyword>
<proteinExistence type="predicted"/>
<comment type="caution">
    <text evidence="1">The sequence shown here is derived from an EMBL/GenBank/DDBJ whole genome shotgun (WGS) entry which is preliminary data.</text>
</comment>
<sequence length="167" mass="18349">MGTVVDDRAKWPTTPEAAHADLCVAGCEAAGPQLILHHELDETDEWWSRLRVAMEFDNGVAASDTVFEWNYAQLHPRCQAHEVTIVDASILPYGEVAWLELELLVPEIVDSCDHEEWAEVVAAIEADESDDSGSVTDHCEACEEVPLQCQGLYALDTLELLEGGCAL</sequence>
<evidence type="ECO:0000313" key="1">
    <source>
        <dbReference type="EMBL" id="PRP89905.1"/>
    </source>
</evidence>
<reference evidence="1 2" key="1">
    <citation type="submission" date="2018-03" db="EMBL/GenBank/DDBJ databases">
        <title>Draft Genome Sequences of the Obligatory Marine Myxobacteria Enhygromyxa salina SWB005.</title>
        <authorList>
            <person name="Poehlein A."/>
            <person name="Moghaddam J.A."/>
            <person name="Harms H."/>
            <person name="Alanjari M."/>
            <person name="Koenig G.M."/>
            <person name="Daniel R."/>
            <person name="Schaeberle T.F."/>
        </authorList>
    </citation>
    <scope>NUCLEOTIDE SEQUENCE [LARGE SCALE GENOMIC DNA]</scope>
    <source>
        <strain evidence="1 2">SWB005</strain>
    </source>
</reference>
<dbReference type="Proteomes" id="UP000237968">
    <property type="component" value="Unassembled WGS sequence"/>
</dbReference>
<gene>
    <name evidence="1" type="ORF">ENSA5_70120</name>
</gene>